<dbReference type="PANTHER" id="PTHR46183">
    <property type="entry name" value="PROTEIN CLMP1"/>
    <property type="match status" value="1"/>
</dbReference>
<dbReference type="RefSeq" id="XP_019052447.1">
    <property type="nucleotide sequence ID" value="XM_019196902.1"/>
</dbReference>
<gene>
    <name evidence="7 8 9 10 11 12" type="primary">LOC104592559</name>
</gene>
<evidence type="ECO:0000313" key="7">
    <source>
        <dbReference type="RefSeq" id="XP_010250293.1"/>
    </source>
</evidence>
<dbReference type="OrthoDB" id="2942533at2759"/>
<accession>A0A1U7ZQ83</accession>
<dbReference type="Proteomes" id="UP000189703">
    <property type="component" value="Unplaced"/>
</dbReference>
<keyword evidence="1" id="KW-0677">Repeat</keyword>
<dbReference type="RefSeq" id="XP_010250296.1">
    <property type="nucleotide sequence ID" value="XM_010251994.2"/>
</dbReference>
<dbReference type="KEGG" id="nnu:104592559"/>
<dbReference type="Pfam" id="PF00564">
    <property type="entry name" value="PB1"/>
    <property type="match status" value="1"/>
</dbReference>
<feature type="compositionally biased region" description="Basic residues" evidence="4">
    <location>
        <begin position="1"/>
        <end position="12"/>
    </location>
</feature>
<dbReference type="eggNOG" id="KOG4151">
    <property type="taxonomic scope" value="Eukaryota"/>
</dbReference>
<dbReference type="SUPFAM" id="SSF48452">
    <property type="entry name" value="TPR-like"/>
    <property type="match status" value="1"/>
</dbReference>
<evidence type="ECO:0000256" key="4">
    <source>
        <dbReference type="SAM" id="MobiDB-lite"/>
    </source>
</evidence>
<evidence type="ECO:0000313" key="10">
    <source>
        <dbReference type="RefSeq" id="XP_010250296.1"/>
    </source>
</evidence>
<evidence type="ECO:0000259" key="5">
    <source>
        <dbReference type="PROSITE" id="PS51745"/>
    </source>
</evidence>
<dbReference type="STRING" id="4432.A0A1U7ZQ83"/>
<dbReference type="InterPro" id="IPR011990">
    <property type="entry name" value="TPR-like_helical_dom_sf"/>
</dbReference>
<dbReference type="RefSeq" id="XP_010250293.1">
    <property type="nucleotide sequence ID" value="XM_010251991.2"/>
</dbReference>
<evidence type="ECO:0000313" key="6">
    <source>
        <dbReference type="Proteomes" id="UP000189703"/>
    </source>
</evidence>
<sequence>MGKSGGKKKKGSKSGEPSESADEKDTAVSIAMAEELKDEGNRLFQKRDHEGAMIKYEKALKLLPKDHIDIPYLRSSMAACYMQMGIGEFPRAIKECDLALESFPKYSKALLKRARCYESLNKLDLAFKDVNSVLNIETNNIMALEIAQRVKKELEKKGLKVDGEAIVLAPEYVEPPPSSKVIKEKRKKKIDKDKEKKAEDQVVVEDTVCNSEEVKEEVTMRTIKLVFGEDIRCVHVPSNCSILQVRDIIQDRFPSLKAVLIKYKDQEGDLVTITSTVELRWAEASAEPQGSIRLYVVEVNPEHEPLLDRVEVNTLGRNKKSIVKNGNARNVGEMQTGSSHIDDWIIQFARLFKNHVGFNSDAYLDLHEMGMKFYSEAMEDTVTSKAAQNYFDTASEKFQEMAALALFNWGNVHMSTARKRVLIEENDSKENVLAQVKTAYEWAQKEYVKAGIRYKEALRIKSDFYEGHLALGQQQFEQAKLSWYYAIGTKVDLETWPSSEVLQLYNSAEDNMEKGFKMWEEMEEESLSKILESNKVNKTSKWGKVKVQLHKMGLEGPFKYISVEEASEHAANMRSQINLLWGTILYERSIVEFKLGIPVWDECLEAAVEKFELAGASQTDITIMLKSHCSIKTAVEGLDFKMDEIVQAWNEMYDAKRWQSGIPSFRLEPLFRRQVSKLHHILEHI</sequence>
<evidence type="ECO:0000313" key="12">
    <source>
        <dbReference type="RefSeq" id="XP_019052447.1"/>
    </source>
</evidence>
<name>A0A1U7ZQ83_NELNU</name>
<dbReference type="OMA" id="VDLATWP"/>
<dbReference type="RefSeq" id="XP_010250295.1">
    <property type="nucleotide sequence ID" value="XM_010251993.2"/>
</dbReference>
<dbReference type="PROSITE" id="PS51745">
    <property type="entry name" value="PB1"/>
    <property type="match status" value="1"/>
</dbReference>
<evidence type="ECO:0000313" key="11">
    <source>
        <dbReference type="RefSeq" id="XP_019052446.1"/>
    </source>
</evidence>
<proteinExistence type="predicted"/>
<dbReference type="RefSeq" id="XP_010250294.1">
    <property type="nucleotide sequence ID" value="XM_010251992.2"/>
</dbReference>
<dbReference type="AlphaFoldDB" id="A0A1U7ZQ83"/>
<protein>
    <submittedName>
        <fullName evidence="7 8">Uncharacterized protein LOC104592559</fullName>
    </submittedName>
</protein>
<dbReference type="InterPro" id="IPR019734">
    <property type="entry name" value="TPR_rpt"/>
</dbReference>
<dbReference type="InterPro" id="IPR000270">
    <property type="entry name" value="PB1_dom"/>
</dbReference>
<dbReference type="RefSeq" id="XP_019052446.1">
    <property type="nucleotide sequence ID" value="XM_019196901.1"/>
</dbReference>
<keyword evidence="2 3" id="KW-0802">TPR repeat</keyword>
<dbReference type="PROSITE" id="PS50005">
    <property type="entry name" value="TPR"/>
    <property type="match status" value="1"/>
</dbReference>
<evidence type="ECO:0000256" key="1">
    <source>
        <dbReference type="ARBA" id="ARBA00022737"/>
    </source>
</evidence>
<reference evidence="7 8" key="1">
    <citation type="submission" date="2025-04" db="UniProtKB">
        <authorList>
            <consortium name="RefSeq"/>
        </authorList>
    </citation>
    <scope>IDENTIFICATION</scope>
</reference>
<dbReference type="SMART" id="SM00666">
    <property type="entry name" value="PB1"/>
    <property type="match status" value="1"/>
</dbReference>
<feature type="domain" description="PB1" evidence="5">
    <location>
        <begin position="220"/>
        <end position="299"/>
    </location>
</feature>
<dbReference type="SUPFAM" id="SSF54277">
    <property type="entry name" value="CAD &amp; PB1 domains"/>
    <property type="match status" value="1"/>
</dbReference>
<dbReference type="GeneID" id="104592559"/>
<evidence type="ECO:0000313" key="9">
    <source>
        <dbReference type="RefSeq" id="XP_010250295.1"/>
    </source>
</evidence>
<evidence type="ECO:0000256" key="3">
    <source>
        <dbReference type="PROSITE-ProRule" id="PRU00339"/>
    </source>
</evidence>
<keyword evidence="6" id="KW-1185">Reference proteome</keyword>
<evidence type="ECO:0000313" key="8">
    <source>
        <dbReference type="RefSeq" id="XP_010250294.1"/>
    </source>
</evidence>
<dbReference type="CDD" id="cd05992">
    <property type="entry name" value="PB1"/>
    <property type="match status" value="1"/>
</dbReference>
<dbReference type="InterPro" id="IPR044517">
    <property type="entry name" value="PHOX1-4"/>
</dbReference>
<feature type="region of interest" description="Disordered" evidence="4">
    <location>
        <begin position="1"/>
        <end position="27"/>
    </location>
</feature>
<dbReference type="InterPro" id="IPR053793">
    <property type="entry name" value="PB1-like"/>
</dbReference>
<dbReference type="Gene3D" id="1.25.40.10">
    <property type="entry name" value="Tetratricopeptide repeat domain"/>
    <property type="match status" value="1"/>
</dbReference>
<evidence type="ECO:0000256" key="2">
    <source>
        <dbReference type="ARBA" id="ARBA00022803"/>
    </source>
</evidence>
<dbReference type="SMART" id="SM00028">
    <property type="entry name" value="TPR"/>
    <property type="match status" value="3"/>
</dbReference>
<feature type="repeat" description="TPR" evidence="3">
    <location>
        <begin position="33"/>
        <end position="66"/>
    </location>
</feature>
<dbReference type="PANTHER" id="PTHR46183:SF4">
    <property type="entry name" value="PROTEIN PHOX4"/>
    <property type="match status" value="1"/>
</dbReference>
<dbReference type="Gene3D" id="3.10.20.90">
    <property type="entry name" value="Phosphatidylinositol 3-kinase Catalytic Subunit, Chain A, domain 1"/>
    <property type="match status" value="1"/>
</dbReference>
<organism evidence="6 9">
    <name type="scientific">Nelumbo nucifera</name>
    <name type="common">Sacred lotus</name>
    <dbReference type="NCBI Taxonomy" id="4432"/>
    <lineage>
        <taxon>Eukaryota</taxon>
        <taxon>Viridiplantae</taxon>
        <taxon>Streptophyta</taxon>
        <taxon>Embryophyta</taxon>
        <taxon>Tracheophyta</taxon>
        <taxon>Spermatophyta</taxon>
        <taxon>Magnoliopsida</taxon>
        <taxon>Proteales</taxon>
        <taxon>Nelumbonaceae</taxon>
        <taxon>Nelumbo</taxon>
    </lineage>
</organism>